<evidence type="ECO:0000313" key="2">
    <source>
        <dbReference type="EMBL" id="NOL52381.1"/>
    </source>
</evidence>
<dbReference type="EMBL" id="JABGBN010000009">
    <property type="protein sequence ID" value="NOL52381.1"/>
    <property type="molecule type" value="Genomic_DNA"/>
</dbReference>
<keyword evidence="1" id="KW-1133">Transmembrane helix</keyword>
<sequence>MFMWLLTVILTIILWWVIDNILIAAILAIFAVYSYTLVRALYLVKQADRIAEAVHPDKATETVHVERITEVVNTTRKEVNTEEVDTSYIDFMEDNYKR</sequence>
<dbReference type="AlphaFoldDB" id="A0A849P712"/>
<accession>A0A849P712</accession>
<comment type="caution">
    <text evidence="2">The sequence shown here is derived from an EMBL/GenBank/DDBJ whole genome shotgun (WGS) entry which is preliminary data.</text>
</comment>
<keyword evidence="1" id="KW-0472">Membrane</keyword>
<keyword evidence="1" id="KW-0812">Transmembrane</keyword>
<dbReference type="Proteomes" id="UP000537862">
    <property type="component" value="Unassembled WGS sequence"/>
</dbReference>
<dbReference type="RefSeq" id="WP_171681074.1">
    <property type="nucleotide sequence ID" value="NZ_JABGBN010000009.1"/>
</dbReference>
<evidence type="ECO:0000256" key="1">
    <source>
        <dbReference type="SAM" id="Phobius"/>
    </source>
</evidence>
<evidence type="ECO:0000313" key="3">
    <source>
        <dbReference type="Proteomes" id="UP000537862"/>
    </source>
</evidence>
<organism evidence="2 3">
    <name type="scientific">Pelistega suis</name>
    <dbReference type="NCBI Taxonomy" id="1631957"/>
    <lineage>
        <taxon>Bacteria</taxon>
        <taxon>Pseudomonadati</taxon>
        <taxon>Pseudomonadota</taxon>
        <taxon>Betaproteobacteria</taxon>
        <taxon>Burkholderiales</taxon>
        <taxon>Alcaligenaceae</taxon>
        <taxon>Pelistega</taxon>
    </lineage>
</organism>
<keyword evidence="3" id="KW-1185">Reference proteome</keyword>
<feature type="transmembrane region" description="Helical" evidence="1">
    <location>
        <begin position="12"/>
        <end position="35"/>
    </location>
</feature>
<protein>
    <submittedName>
        <fullName evidence="2">Uncharacterized protein</fullName>
    </submittedName>
</protein>
<reference evidence="2 3" key="1">
    <citation type="submission" date="2020-05" db="EMBL/GenBank/DDBJ databases">
        <authorList>
            <person name="Niu N."/>
        </authorList>
    </citation>
    <scope>NUCLEOTIDE SEQUENCE [LARGE SCALE GENOMIC DNA]</scope>
    <source>
        <strain evidence="2 3">3340-03</strain>
    </source>
</reference>
<name>A0A849P712_9BURK</name>
<proteinExistence type="predicted"/>
<gene>
    <name evidence="2" type="ORF">HKX39_09415</name>
</gene>